<name>A0A138ZYK0_GONPJ</name>
<keyword evidence="7" id="KW-0808">Transferase</keyword>
<evidence type="ECO:0000256" key="5">
    <source>
        <dbReference type="SAM" id="MobiDB-lite"/>
    </source>
</evidence>
<dbReference type="GO" id="GO:0045719">
    <property type="term" value="P:negative regulation of glycogen biosynthetic process"/>
    <property type="evidence" value="ECO:0007669"/>
    <property type="project" value="TreeGrafter"/>
</dbReference>
<dbReference type="SUPFAM" id="SSF56112">
    <property type="entry name" value="Protein kinase-like (PK-like)"/>
    <property type="match status" value="2"/>
</dbReference>
<dbReference type="OrthoDB" id="10252171at2759"/>
<dbReference type="FunFam" id="1.10.510.10:FF:000571">
    <property type="entry name" value="Maternal embryonic leucine zipper kinase"/>
    <property type="match status" value="1"/>
</dbReference>
<keyword evidence="4" id="KW-0723">Serine/threonine-protein kinase</keyword>
<dbReference type="STRING" id="1344416.A0A138ZYK0"/>
<dbReference type="AlphaFoldDB" id="A0A138ZYK0"/>
<accession>A0A138ZYK0</accession>
<evidence type="ECO:0000256" key="1">
    <source>
        <dbReference type="ARBA" id="ARBA00022741"/>
    </source>
</evidence>
<dbReference type="PROSITE" id="PS00107">
    <property type="entry name" value="PROTEIN_KINASE_ATP"/>
    <property type="match status" value="1"/>
</dbReference>
<protein>
    <submittedName>
        <fullName evidence="7">Kinase-like protein</fullName>
    </submittedName>
</protein>
<dbReference type="InterPro" id="IPR008271">
    <property type="entry name" value="Ser/Thr_kinase_AS"/>
</dbReference>
<keyword evidence="8" id="KW-1185">Reference proteome</keyword>
<dbReference type="GO" id="GO:0035556">
    <property type="term" value="P:intracellular signal transduction"/>
    <property type="evidence" value="ECO:0007669"/>
    <property type="project" value="TreeGrafter"/>
</dbReference>
<keyword evidence="2 3" id="KW-0067">ATP-binding</keyword>
<dbReference type="Gene3D" id="1.10.510.10">
    <property type="entry name" value="Transferase(Phosphotransferase) domain 1"/>
    <property type="match status" value="1"/>
</dbReference>
<dbReference type="PANTHER" id="PTHR24346:SF72">
    <property type="entry name" value="CAMK PROTEIN KINASE"/>
    <property type="match status" value="1"/>
</dbReference>
<dbReference type="GO" id="GO:0005634">
    <property type="term" value="C:nucleus"/>
    <property type="evidence" value="ECO:0007669"/>
    <property type="project" value="TreeGrafter"/>
</dbReference>
<dbReference type="Proteomes" id="UP000070544">
    <property type="component" value="Unassembled WGS sequence"/>
</dbReference>
<reference evidence="7 8" key="1">
    <citation type="journal article" date="2015" name="Genome Biol. Evol.">
        <title>Phylogenomic analyses indicate that early fungi evolved digesting cell walls of algal ancestors of land plants.</title>
        <authorList>
            <person name="Chang Y."/>
            <person name="Wang S."/>
            <person name="Sekimoto S."/>
            <person name="Aerts A.L."/>
            <person name="Choi C."/>
            <person name="Clum A."/>
            <person name="LaButti K.M."/>
            <person name="Lindquist E.A."/>
            <person name="Yee Ngan C."/>
            <person name="Ohm R.A."/>
            <person name="Salamov A.A."/>
            <person name="Grigoriev I.V."/>
            <person name="Spatafora J.W."/>
            <person name="Berbee M.L."/>
        </authorList>
    </citation>
    <scope>NUCLEOTIDE SEQUENCE [LARGE SCALE GENOMIC DNA]</scope>
    <source>
        <strain evidence="7 8">JEL478</strain>
    </source>
</reference>
<evidence type="ECO:0000256" key="4">
    <source>
        <dbReference type="RuleBase" id="RU000304"/>
    </source>
</evidence>
<dbReference type="GO" id="GO:0004674">
    <property type="term" value="F:protein serine/threonine kinase activity"/>
    <property type="evidence" value="ECO:0007669"/>
    <property type="project" value="UniProtKB-KW"/>
</dbReference>
<dbReference type="InterPro" id="IPR000719">
    <property type="entry name" value="Prot_kinase_dom"/>
</dbReference>
<evidence type="ECO:0000256" key="2">
    <source>
        <dbReference type="ARBA" id="ARBA00022840"/>
    </source>
</evidence>
<dbReference type="InterPro" id="IPR017441">
    <property type="entry name" value="Protein_kinase_ATP_BS"/>
</dbReference>
<dbReference type="EMBL" id="KQ965858">
    <property type="protein sequence ID" value="KXS09577.1"/>
    <property type="molecule type" value="Genomic_DNA"/>
</dbReference>
<dbReference type="GO" id="GO:0005524">
    <property type="term" value="F:ATP binding"/>
    <property type="evidence" value="ECO:0007669"/>
    <property type="project" value="UniProtKB-UniRule"/>
</dbReference>
<evidence type="ECO:0000259" key="6">
    <source>
        <dbReference type="PROSITE" id="PS50011"/>
    </source>
</evidence>
<dbReference type="FunFam" id="3.30.200.20:FF:000314">
    <property type="entry name" value="Serine/threonine protein kinase"/>
    <property type="match status" value="1"/>
</dbReference>
<dbReference type="PROSITE" id="PS50011">
    <property type="entry name" value="PROTEIN_KINASE_DOM"/>
    <property type="match status" value="1"/>
</dbReference>
<feature type="binding site" evidence="3">
    <location>
        <position position="98"/>
    </location>
    <ligand>
        <name>ATP</name>
        <dbReference type="ChEBI" id="CHEBI:30616"/>
    </ligand>
</feature>
<dbReference type="OMA" id="CIERHHN"/>
<dbReference type="Gene3D" id="3.30.200.20">
    <property type="entry name" value="Phosphorylase Kinase, domain 1"/>
    <property type="match status" value="1"/>
</dbReference>
<gene>
    <name evidence="7" type="ORF">M427DRAFT_105150</name>
</gene>
<feature type="region of interest" description="Disordered" evidence="5">
    <location>
        <begin position="402"/>
        <end position="432"/>
    </location>
</feature>
<evidence type="ECO:0000256" key="3">
    <source>
        <dbReference type="PROSITE-ProRule" id="PRU10141"/>
    </source>
</evidence>
<feature type="domain" description="Protein kinase" evidence="6">
    <location>
        <begin position="65"/>
        <end position="395"/>
    </location>
</feature>
<evidence type="ECO:0000313" key="7">
    <source>
        <dbReference type="EMBL" id="KXS09577.1"/>
    </source>
</evidence>
<dbReference type="PROSITE" id="PS00108">
    <property type="entry name" value="PROTEIN_KINASE_ST"/>
    <property type="match status" value="1"/>
</dbReference>
<comment type="similarity">
    <text evidence="4">Belongs to the protein kinase superfamily.</text>
</comment>
<feature type="region of interest" description="Disordered" evidence="5">
    <location>
        <begin position="1"/>
        <end position="21"/>
    </location>
</feature>
<keyword evidence="7" id="KW-0418">Kinase</keyword>
<dbReference type="Pfam" id="PF00069">
    <property type="entry name" value="Pkinase"/>
    <property type="match status" value="2"/>
</dbReference>
<evidence type="ECO:0000313" key="8">
    <source>
        <dbReference type="Proteomes" id="UP000070544"/>
    </source>
</evidence>
<feature type="compositionally biased region" description="Basic and acidic residues" evidence="5">
    <location>
        <begin position="411"/>
        <end position="422"/>
    </location>
</feature>
<sequence length="432" mass="49541">MTSANARDDGRQFPKSYGANNLRPNLQSYATISHPPFEQSAHALVTTAHKFLSKYPLHPRFMREYQIMGELGDGGFGFVISAVQRISERPVAVKFVFKSRVPSAGWVRDPSLGICPLEVYILKNLRHRSIIEFIEYLEDERFCYIVMELHGVQWTKLRDSSTREEINKQPVANVADAPNHHTPQHMSTLQIPKAANESPSTIERPKRPVIERLNSEPPPLLTRKTSMDLFECIEQVEHLTEEQSRFVFRQIAEAVAYLHAKGIVHRDLKDENIVIDEKLHAKLIDFGSAAIEPRPTQQNHLFDHFYGTIQYAAPEILRGEKYRGRPNDMWALGILLYTILFGESPFASTNQALKSHYRPFSKRISSECADLLDRLLSKSWKDRITSGEVLRHPWLRKSTKSRLFQPQPVSQREEGLGRENEVTHTGNEVAVR</sequence>
<dbReference type="SMART" id="SM00220">
    <property type="entry name" value="S_TKc"/>
    <property type="match status" value="1"/>
</dbReference>
<feature type="compositionally biased region" description="Basic and acidic residues" evidence="5">
    <location>
        <begin position="1"/>
        <end position="12"/>
    </location>
</feature>
<dbReference type="GO" id="GO:0005829">
    <property type="term" value="C:cytosol"/>
    <property type="evidence" value="ECO:0007669"/>
    <property type="project" value="TreeGrafter"/>
</dbReference>
<dbReference type="PANTHER" id="PTHR24346">
    <property type="entry name" value="MAP/MICROTUBULE AFFINITY-REGULATING KINASE"/>
    <property type="match status" value="1"/>
</dbReference>
<proteinExistence type="inferred from homology"/>
<dbReference type="InterPro" id="IPR011009">
    <property type="entry name" value="Kinase-like_dom_sf"/>
</dbReference>
<keyword evidence="1 3" id="KW-0547">Nucleotide-binding</keyword>
<organism evidence="7 8">
    <name type="scientific">Gonapodya prolifera (strain JEL478)</name>
    <name type="common">Monoblepharis prolifera</name>
    <dbReference type="NCBI Taxonomy" id="1344416"/>
    <lineage>
        <taxon>Eukaryota</taxon>
        <taxon>Fungi</taxon>
        <taxon>Fungi incertae sedis</taxon>
        <taxon>Chytridiomycota</taxon>
        <taxon>Chytridiomycota incertae sedis</taxon>
        <taxon>Monoblepharidomycetes</taxon>
        <taxon>Monoblepharidales</taxon>
        <taxon>Gonapodyaceae</taxon>
        <taxon>Gonapodya</taxon>
    </lineage>
</organism>